<evidence type="ECO:0000256" key="7">
    <source>
        <dbReference type="ARBA" id="ARBA00022777"/>
    </source>
</evidence>
<keyword evidence="5 14" id="KW-0808">Transferase</keyword>
<dbReference type="GO" id="GO:0046654">
    <property type="term" value="P:tetrahydrofolate biosynthetic process"/>
    <property type="evidence" value="ECO:0007669"/>
    <property type="project" value="UniProtKB-UniPathway"/>
</dbReference>
<dbReference type="UniPathway" id="UPA00077">
    <property type="reaction ID" value="UER00155"/>
</dbReference>
<evidence type="ECO:0000256" key="9">
    <source>
        <dbReference type="ARBA" id="ARBA00022909"/>
    </source>
</evidence>
<dbReference type="PANTHER" id="PTHR43071:SF1">
    <property type="entry name" value="2-AMINO-4-HYDROXY-6-HYDROXYMETHYLDIHYDROPTERIDINE PYROPHOSPHOKINASE"/>
    <property type="match status" value="1"/>
</dbReference>
<proteinExistence type="inferred from homology"/>
<keyword evidence="6" id="KW-0547">Nucleotide-binding</keyword>
<evidence type="ECO:0000313" key="14">
    <source>
        <dbReference type="EMBL" id="QDU68222.1"/>
    </source>
</evidence>
<evidence type="ECO:0000256" key="4">
    <source>
        <dbReference type="ARBA" id="ARBA00016218"/>
    </source>
</evidence>
<comment type="similarity">
    <text evidence="2">Belongs to the HPPK family.</text>
</comment>
<dbReference type="InterPro" id="IPR035907">
    <property type="entry name" value="Hppk_sf"/>
</dbReference>
<comment type="pathway">
    <text evidence="1">Cofactor biosynthesis; tetrahydrofolate biosynthesis; 2-amino-4-hydroxy-6-hydroxymethyl-7,8-dihydropteridine diphosphate from 7,8-dihydroneopterin triphosphate: step 4/4.</text>
</comment>
<dbReference type="Gene3D" id="3.30.70.560">
    <property type="entry name" value="7,8-Dihydro-6-hydroxymethylpterin-pyrophosphokinase HPPK"/>
    <property type="match status" value="1"/>
</dbReference>
<evidence type="ECO:0000259" key="13">
    <source>
        <dbReference type="Pfam" id="PF01288"/>
    </source>
</evidence>
<evidence type="ECO:0000256" key="8">
    <source>
        <dbReference type="ARBA" id="ARBA00022840"/>
    </source>
</evidence>
<dbReference type="GO" id="GO:0003848">
    <property type="term" value="F:2-amino-4-hydroxy-6-hydroxymethyldihydropteridine diphosphokinase activity"/>
    <property type="evidence" value="ECO:0007669"/>
    <property type="project" value="UniProtKB-EC"/>
</dbReference>
<evidence type="ECO:0000256" key="3">
    <source>
        <dbReference type="ARBA" id="ARBA00013253"/>
    </source>
</evidence>
<dbReference type="EMBL" id="CP036287">
    <property type="protein sequence ID" value="QDU68222.1"/>
    <property type="molecule type" value="Genomic_DNA"/>
</dbReference>
<evidence type="ECO:0000256" key="6">
    <source>
        <dbReference type="ARBA" id="ARBA00022741"/>
    </source>
</evidence>
<evidence type="ECO:0000256" key="2">
    <source>
        <dbReference type="ARBA" id="ARBA00005810"/>
    </source>
</evidence>
<dbReference type="KEGG" id="pbap:Pla133_33170"/>
<name>A0A518BML0_9BACT</name>
<dbReference type="CDD" id="cd00483">
    <property type="entry name" value="HPPK"/>
    <property type="match status" value="1"/>
</dbReference>
<evidence type="ECO:0000256" key="5">
    <source>
        <dbReference type="ARBA" id="ARBA00022679"/>
    </source>
</evidence>
<evidence type="ECO:0000256" key="11">
    <source>
        <dbReference type="ARBA" id="ARBA00029766"/>
    </source>
</evidence>
<dbReference type="Pfam" id="PF01288">
    <property type="entry name" value="HPPK"/>
    <property type="match status" value="1"/>
</dbReference>
<dbReference type="GO" id="GO:0005524">
    <property type="term" value="F:ATP binding"/>
    <property type="evidence" value="ECO:0007669"/>
    <property type="project" value="UniProtKB-KW"/>
</dbReference>
<dbReference type="SUPFAM" id="SSF55083">
    <property type="entry name" value="6-hydroxymethyl-7,8-dihydropterin pyrophosphokinase, HPPK"/>
    <property type="match status" value="1"/>
</dbReference>
<dbReference type="GO" id="GO:0046656">
    <property type="term" value="P:folic acid biosynthetic process"/>
    <property type="evidence" value="ECO:0007669"/>
    <property type="project" value="UniProtKB-KW"/>
</dbReference>
<keyword evidence="15" id="KW-1185">Reference proteome</keyword>
<feature type="domain" description="7,8-dihydro-6-hydroxymethylpterin-pyrophosphokinase" evidence="13">
    <location>
        <begin position="7"/>
        <end position="135"/>
    </location>
</feature>
<keyword evidence="9" id="KW-0289">Folate biosynthesis</keyword>
<dbReference type="Proteomes" id="UP000316921">
    <property type="component" value="Chromosome"/>
</dbReference>
<dbReference type="RefSeq" id="WP_145067047.1">
    <property type="nucleotide sequence ID" value="NZ_CP036287.1"/>
</dbReference>
<keyword evidence="7 14" id="KW-0418">Kinase</keyword>
<dbReference type="EC" id="2.7.6.3" evidence="3"/>
<dbReference type="PANTHER" id="PTHR43071">
    <property type="entry name" value="2-AMINO-4-HYDROXY-6-HYDROXYMETHYLDIHYDROPTERIDINE PYROPHOSPHOKINASE"/>
    <property type="match status" value="1"/>
</dbReference>
<dbReference type="InterPro" id="IPR000550">
    <property type="entry name" value="Hppk"/>
</dbReference>
<evidence type="ECO:0000256" key="10">
    <source>
        <dbReference type="ARBA" id="ARBA00029409"/>
    </source>
</evidence>
<organism evidence="14 15">
    <name type="scientific">Engelhardtia mirabilis</name>
    <dbReference type="NCBI Taxonomy" id="2528011"/>
    <lineage>
        <taxon>Bacteria</taxon>
        <taxon>Pseudomonadati</taxon>
        <taxon>Planctomycetota</taxon>
        <taxon>Planctomycetia</taxon>
        <taxon>Planctomycetia incertae sedis</taxon>
        <taxon>Engelhardtia</taxon>
    </lineage>
</organism>
<evidence type="ECO:0000313" key="15">
    <source>
        <dbReference type="Proteomes" id="UP000316921"/>
    </source>
</evidence>
<keyword evidence="8" id="KW-0067">ATP-binding</keyword>
<sequence length="162" mass="17237">MSEVAWLGLGANIGDPEAQISGALESLAADPRLELLRVSTLIETDPVGGPPGQPRFLNGVAEVRWAGEPEALLELLQAVEARFGRERQVPDGPRTLDLDLLLFGERRIRGPRLTVPHPRMDQRTFVLGPLASLEPGLRIPSQSGSVAELLAGLGSSAALASH</sequence>
<comment type="function">
    <text evidence="10">Catalyzes the transfer of pyrophosphate from adenosine triphosphate (ATP) to 6-hydroxymethyl-7,8-dihydropterin, an enzymatic step in folate biosynthesis pathway.</text>
</comment>
<gene>
    <name evidence="14" type="primary">folK</name>
    <name evidence="14" type="ORF">Pla133_33170</name>
</gene>
<dbReference type="NCBIfam" id="TIGR01498">
    <property type="entry name" value="folK"/>
    <property type="match status" value="1"/>
</dbReference>
<evidence type="ECO:0000256" key="12">
    <source>
        <dbReference type="ARBA" id="ARBA00033413"/>
    </source>
</evidence>
<reference evidence="14 15" key="1">
    <citation type="submission" date="2019-02" db="EMBL/GenBank/DDBJ databases">
        <title>Deep-cultivation of Planctomycetes and their phenomic and genomic characterization uncovers novel biology.</title>
        <authorList>
            <person name="Wiegand S."/>
            <person name="Jogler M."/>
            <person name="Boedeker C."/>
            <person name="Pinto D."/>
            <person name="Vollmers J."/>
            <person name="Rivas-Marin E."/>
            <person name="Kohn T."/>
            <person name="Peeters S.H."/>
            <person name="Heuer A."/>
            <person name="Rast P."/>
            <person name="Oberbeckmann S."/>
            <person name="Bunk B."/>
            <person name="Jeske O."/>
            <person name="Meyerdierks A."/>
            <person name="Storesund J.E."/>
            <person name="Kallscheuer N."/>
            <person name="Luecker S."/>
            <person name="Lage O.M."/>
            <person name="Pohl T."/>
            <person name="Merkel B.J."/>
            <person name="Hornburger P."/>
            <person name="Mueller R.-W."/>
            <person name="Bruemmer F."/>
            <person name="Labrenz M."/>
            <person name="Spormann A.M."/>
            <person name="Op den Camp H."/>
            <person name="Overmann J."/>
            <person name="Amann R."/>
            <person name="Jetten M.S.M."/>
            <person name="Mascher T."/>
            <person name="Medema M.H."/>
            <person name="Devos D.P."/>
            <person name="Kaster A.-K."/>
            <person name="Ovreas L."/>
            <person name="Rohde M."/>
            <person name="Galperin M.Y."/>
            <person name="Jogler C."/>
        </authorList>
    </citation>
    <scope>NUCLEOTIDE SEQUENCE [LARGE SCALE GENOMIC DNA]</scope>
    <source>
        <strain evidence="14 15">Pla133</strain>
    </source>
</reference>
<dbReference type="AlphaFoldDB" id="A0A518BML0"/>
<evidence type="ECO:0000256" key="1">
    <source>
        <dbReference type="ARBA" id="ARBA00005051"/>
    </source>
</evidence>
<protein>
    <recommendedName>
        <fullName evidence="4">2-amino-4-hydroxy-6-hydroxymethyldihydropteridine pyrophosphokinase</fullName>
        <ecNumber evidence="3">2.7.6.3</ecNumber>
    </recommendedName>
    <alternativeName>
        <fullName evidence="11">6-hydroxymethyl-7,8-dihydropterin pyrophosphokinase</fullName>
    </alternativeName>
    <alternativeName>
        <fullName evidence="12">7,8-dihydro-6-hydroxymethylpterin-pyrophosphokinase</fullName>
    </alternativeName>
</protein>
<accession>A0A518BML0</accession>
<dbReference type="GO" id="GO:0016301">
    <property type="term" value="F:kinase activity"/>
    <property type="evidence" value="ECO:0007669"/>
    <property type="project" value="UniProtKB-KW"/>
</dbReference>